<gene>
    <name evidence="2" type="ORF">GRI36_02005</name>
</gene>
<proteinExistence type="predicted"/>
<sequence>MHIVLTVNACWNIWNFRRPLVEALLADGHRVTVLAPRDTTSAKLEGLGAQFSELDMDVDGLNPVSSLALIDNFRSHFHALLPDVVLSYTVKNNIFGAMAARTLGVPFLPNVTGLGTLFLGSKPLFMVGKALYRAGMGALPIIFVQNDDDRDFLTSNGLLRAEQLRMLPGSGIDLQSFTASPLPDSPDCIFLMVSRLIRDKGTMEYCEAARIVREVRPDCRFQLLGPMGSANRTAISEAELQPYFDDGSIEYLGRADDVKPHIEAAHCVVLPSYREGAPRSLIEAAAMGRPIITTDVPGCRAVVKNGESGLLCTVRDTASLANACLGFAGMPGSDKHAMGEAGRALMAKDFDVSIVIDRYRAAIAELVG</sequence>
<dbReference type="OrthoDB" id="9790710at2"/>
<dbReference type="PANTHER" id="PTHR12526">
    <property type="entry name" value="GLYCOSYLTRANSFERASE"/>
    <property type="match status" value="1"/>
</dbReference>
<dbReference type="Pfam" id="PF13579">
    <property type="entry name" value="Glyco_trans_4_4"/>
    <property type="match status" value="1"/>
</dbReference>
<feature type="domain" description="Glycosyltransferase subfamily 4-like N-terminal" evidence="1">
    <location>
        <begin position="18"/>
        <end position="168"/>
    </location>
</feature>
<reference evidence="2 3" key="1">
    <citation type="submission" date="2019-12" db="EMBL/GenBank/DDBJ databases">
        <title>Genomic-based taxomic classification of the family Erythrobacteraceae.</title>
        <authorList>
            <person name="Xu L."/>
        </authorList>
    </citation>
    <scope>NUCLEOTIDE SEQUENCE [LARGE SCALE GENOMIC DNA]</scope>
    <source>
        <strain evidence="2 3">JCM 17802</strain>
    </source>
</reference>
<evidence type="ECO:0000259" key="1">
    <source>
        <dbReference type="Pfam" id="PF13579"/>
    </source>
</evidence>
<dbReference type="PANTHER" id="PTHR12526:SF638">
    <property type="entry name" value="SPORE COAT PROTEIN SA"/>
    <property type="match status" value="1"/>
</dbReference>
<evidence type="ECO:0000313" key="3">
    <source>
        <dbReference type="Proteomes" id="UP000468943"/>
    </source>
</evidence>
<dbReference type="AlphaFoldDB" id="A0A6I4SLF8"/>
<dbReference type="RefSeq" id="WP_160596947.1">
    <property type="nucleotide sequence ID" value="NZ_WTYS01000001.1"/>
</dbReference>
<accession>A0A6I4SLF8</accession>
<dbReference type="Gene3D" id="3.40.50.2000">
    <property type="entry name" value="Glycogen Phosphorylase B"/>
    <property type="match status" value="2"/>
</dbReference>
<name>A0A6I4SLF8_9SPHN</name>
<dbReference type="Proteomes" id="UP000468943">
    <property type="component" value="Unassembled WGS sequence"/>
</dbReference>
<organism evidence="2 3">
    <name type="scientific">Pontixanthobacter gangjinensis</name>
    <dbReference type="NCBI Taxonomy" id="1028742"/>
    <lineage>
        <taxon>Bacteria</taxon>
        <taxon>Pseudomonadati</taxon>
        <taxon>Pseudomonadota</taxon>
        <taxon>Alphaproteobacteria</taxon>
        <taxon>Sphingomonadales</taxon>
        <taxon>Erythrobacteraceae</taxon>
        <taxon>Pontixanthobacter</taxon>
    </lineage>
</organism>
<dbReference type="CDD" id="cd03808">
    <property type="entry name" value="GT4_CapM-like"/>
    <property type="match status" value="1"/>
</dbReference>
<dbReference type="InterPro" id="IPR028098">
    <property type="entry name" value="Glyco_trans_4-like_N"/>
</dbReference>
<dbReference type="EMBL" id="WTYS01000001">
    <property type="protein sequence ID" value="MXO55647.1"/>
    <property type="molecule type" value="Genomic_DNA"/>
</dbReference>
<keyword evidence="3" id="KW-1185">Reference proteome</keyword>
<evidence type="ECO:0000313" key="2">
    <source>
        <dbReference type="EMBL" id="MXO55647.1"/>
    </source>
</evidence>
<protein>
    <submittedName>
        <fullName evidence="2">Glycosyltransferase</fullName>
    </submittedName>
</protein>
<dbReference type="GO" id="GO:0016757">
    <property type="term" value="F:glycosyltransferase activity"/>
    <property type="evidence" value="ECO:0007669"/>
    <property type="project" value="TreeGrafter"/>
</dbReference>
<dbReference type="Pfam" id="PF13692">
    <property type="entry name" value="Glyco_trans_1_4"/>
    <property type="match status" value="1"/>
</dbReference>
<keyword evidence="2" id="KW-0808">Transferase</keyword>
<comment type="caution">
    <text evidence="2">The sequence shown here is derived from an EMBL/GenBank/DDBJ whole genome shotgun (WGS) entry which is preliminary data.</text>
</comment>
<dbReference type="SUPFAM" id="SSF53756">
    <property type="entry name" value="UDP-Glycosyltransferase/glycogen phosphorylase"/>
    <property type="match status" value="1"/>
</dbReference>